<dbReference type="Proteomes" id="UP001049176">
    <property type="component" value="Chromosome 6"/>
</dbReference>
<dbReference type="RefSeq" id="XP_043007755.1">
    <property type="nucleotide sequence ID" value="XM_043155290.1"/>
</dbReference>
<evidence type="ECO:0000256" key="1">
    <source>
        <dbReference type="SAM" id="MobiDB-lite"/>
    </source>
</evidence>
<feature type="region of interest" description="Disordered" evidence="1">
    <location>
        <begin position="1"/>
        <end position="50"/>
    </location>
</feature>
<gene>
    <name evidence="2" type="ORF">E1B28_010333</name>
</gene>
<feature type="compositionally biased region" description="Low complexity" evidence="1">
    <location>
        <begin position="160"/>
        <end position="171"/>
    </location>
</feature>
<evidence type="ECO:0000313" key="3">
    <source>
        <dbReference type="Proteomes" id="UP001049176"/>
    </source>
</evidence>
<dbReference type="EMBL" id="CM032186">
    <property type="protein sequence ID" value="KAG7091285.1"/>
    <property type="molecule type" value="Genomic_DNA"/>
</dbReference>
<feature type="compositionally biased region" description="Low complexity" evidence="1">
    <location>
        <begin position="24"/>
        <end position="34"/>
    </location>
</feature>
<feature type="region of interest" description="Disordered" evidence="1">
    <location>
        <begin position="302"/>
        <end position="324"/>
    </location>
</feature>
<sequence>MPALLLDPNHHYELPTYPPRPLQSRSSSTSTNDSGVILTPGTSPTPSAINADSLLPVSPHRGLRTISLSTERSHPSVERFRHSFPLSNEESFSLQGFTNSVSSIPSLSNTAPVTVLKSQPIVAPSLFEFPIKDDDGPCDPTSKSSSLKRKSTELFDTPCSGSPSGSVTRSVSRGRSIKRSIKWVSPTGSSSRENSPKHMFSAALHESSCRSVSPIPASCSLLMAPEPLDSTPSLPSSPTLSSSLCSLPLPELSKSRSPPPLIFEPLPCTALPSVPPIGTTSVIPTLSPRTIFNGLGYNNTLPSPPKALPRSNPLHSHQGSNGILRFPESPQTTELFASSSYYFNDGNVIFQVRNKLYKVHRYFFEQNSLTMTVMISHVLERAALVSRGSHVNVANFPVMLPDTDPVDFERLLSIFYPKDYSQHDAQTVEDWTSILRVSSRFGMTKIRSLALDNLYMTANAVDKIALNNEFHFDDVEIEDEWVFDAYAELVTRAEPLTLQEGEKIGMRDVIRIQAMKAALMKDLRRYLDADRVRAMVEAYL</sequence>
<name>A0A9P7RXK0_9AGAR</name>
<dbReference type="InterPro" id="IPR011333">
    <property type="entry name" value="SKP1/BTB/POZ_sf"/>
</dbReference>
<keyword evidence="3" id="KW-1185">Reference proteome</keyword>
<reference evidence="2" key="1">
    <citation type="journal article" date="2021" name="Genome Biol. Evol.">
        <title>The assembled and annotated genome of the fairy-ring fungus Marasmius oreades.</title>
        <authorList>
            <person name="Hiltunen M."/>
            <person name="Ament-Velasquez S.L."/>
            <person name="Johannesson H."/>
        </authorList>
    </citation>
    <scope>NUCLEOTIDE SEQUENCE</scope>
    <source>
        <strain evidence="2">03SP1</strain>
    </source>
</reference>
<accession>A0A9P7RXK0</accession>
<dbReference type="KEGG" id="more:E1B28_010333"/>
<dbReference type="OrthoDB" id="3223099at2759"/>
<protein>
    <recommendedName>
        <fullName evidence="4">BTB domain-containing protein</fullName>
    </recommendedName>
</protein>
<comment type="caution">
    <text evidence="2">The sequence shown here is derived from an EMBL/GenBank/DDBJ whole genome shotgun (WGS) entry which is preliminary data.</text>
</comment>
<dbReference type="Gene3D" id="3.30.710.10">
    <property type="entry name" value="Potassium Channel Kv1.1, Chain A"/>
    <property type="match status" value="1"/>
</dbReference>
<dbReference type="GeneID" id="66079409"/>
<feature type="region of interest" description="Disordered" evidence="1">
    <location>
        <begin position="132"/>
        <end position="171"/>
    </location>
</feature>
<organism evidence="2 3">
    <name type="scientific">Marasmius oreades</name>
    <name type="common">fairy-ring Marasmius</name>
    <dbReference type="NCBI Taxonomy" id="181124"/>
    <lineage>
        <taxon>Eukaryota</taxon>
        <taxon>Fungi</taxon>
        <taxon>Dikarya</taxon>
        <taxon>Basidiomycota</taxon>
        <taxon>Agaricomycotina</taxon>
        <taxon>Agaricomycetes</taxon>
        <taxon>Agaricomycetidae</taxon>
        <taxon>Agaricales</taxon>
        <taxon>Marasmiineae</taxon>
        <taxon>Marasmiaceae</taxon>
        <taxon>Marasmius</taxon>
    </lineage>
</organism>
<feature type="compositionally biased region" description="Polar residues" evidence="1">
    <location>
        <begin position="40"/>
        <end position="50"/>
    </location>
</feature>
<dbReference type="AlphaFoldDB" id="A0A9P7RXK0"/>
<proteinExistence type="predicted"/>
<evidence type="ECO:0000313" key="2">
    <source>
        <dbReference type="EMBL" id="KAG7091285.1"/>
    </source>
</evidence>
<evidence type="ECO:0008006" key="4">
    <source>
        <dbReference type="Google" id="ProtNLM"/>
    </source>
</evidence>